<evidence type="ECO:0000313" key="2">
    <source>
        <dbReference type="Proteomes" id="UP000467132"/>
    </source>
</evidence>
<sequence length="127" mass="15146">MDIDELIILLDKKKINIIKSTIARAKDKKYFNQYSSSSEEVIHMASNDTIEGLKIILETQRYVIFKNKIKWFKSMIESRTSISVKEYIIEFILLLKSQIEENFLKDERINLVFNNMIYIINEEFEGR</sequence>
<dbReference type="EMBL" id="QXXA01000012">
    <property type="protein sequence ID" value="NBI07462.1"/>
    <property type="molecule type" value="Genomic_DNA"/>
</dbReference>
<keyword evidence="2" id="KW-1185">Reference proteome</keyword>
<dbReference type="RefSeq" id="WP_160197919.1">
    <property type="nucleotide sequence ID" value="NZ_QXXA01000012.1"/>
</dbReference>
<gene>
    <name evidence="1" type="ORF">D3Z33_11435</name>
</gene>
<protein>
    <submittedName>
        <fullName evidence="1">Uncharacterized protein</fullName>
    </submittedName>
</protein>
<organism evidence="1 2">
    <name type="scientific">Senegalia massiliensis</name>
    <dbReference type="NCBI Taxonomy" id="1720316"/>
    <lineage>
        <taxon>Bacteria</taxon>
        <taxon>Bacillati</taxon>
        <taxon>Bacillota</taxon>
        <taxon>Clostridia</taxon>
        <taxon>Eubacteriales</taxon>
        <taxon>Clostridiaceae</taxon>
        <taxon>Senegalia</taxon>
    </lineage>
</organism>
<dbReference type="AlphaFoldDB" id="A0A845R211"/>
<proteinExistence type="predicted"/>
<evidence type="ECO:0000313" key="1">
    <source>
        <dbReference type="EMBL" id="NBI07462.1"/>
    </source>
</evidence>
<reference evidence="1 2" key="1">
    <citation type="submission" date="2018-08" db="EMBL/GenBank/DDBJ databases">
        <title>Murine metabolic-syndrome-specific gut microbial biobank.</title>
        <authorList>
            <person name="Liu C."/>
        </authorList>
    </citation>
    <scope>NUCLEOTIDE SEQUENCE [LARGE SCALE GENOMIC DNA]</scope>
    <source>
        <strain evidence="1 2">583</strain>
    </source>
</reference>
<name>A0A845R211_9CLOT</name>
<dbReference type="Proteomes" id="UP000467132">
    <property type="component" value="Unassembled WGS sequence"/>
</dbReference>
<accession>A0A845R211</accession>
<comment type="caution">
    <text evidence="1">The sequence shown here is derived from an EMBL/GenBank/DDBJ whole genome shotgun (WGS) entry which is preliminary data.</text>
</comment>